<name>A0A8S3G3D1_9BILA</name>
<protein>
    <recommendedName>
        <fullName evidence="1">DOMON domain-containing protein</fullName>
    </recommendedName>
</protein>
<evidence type="ECO:0000313" key="2">
    <source>
        <dbReference type="EMBL" id="CAF5148224.1"/>
    </source>
</evidence>
<dbReference type="EMBL" id="CAJOBJ010360116">
    <property type="protein sequence ID" value="CAF5217427.1"/>
    <property type="molecule type" value="Genomic_DNA"/>
</dbReference>
<dbReference type="InterPro" id="IPR000945">
    <property type="entry name" value="DBH-like"/>
</dbReference>
<evidence type="ECO:0000313" key="3">
    <source>
        <dbReference type="EMBL" id="CAF5217427.1"/>
    </source>
</evidence>
<dbReference type="InterPro" id="IPR005018">
    <property type="entry name" value="DOMON_domain"/>
</dbReference>
<proteinExistence type="predicted"/>
<dbReference type="SUPFAM" id="SSF49344">
    <property type="entry name" value="CBD9-like"/>
    <property type="match status" value="1"/>
</dbReference>
<dbReference type="Pfam" id="PF03351">
    <property type="entry name" value="DOMON"/>
    <property type="match status" value="1"/>
</dbReference>
<dbReference type="PANTHER" id="PTHR10157:SF23">
    <property type="entry name" value="MOXD1 HOMOLOG 1"/>
    <property type="match status" value="1"/>
</dbReference>
<gene>
    <name evidence="2" type="ORF">BYL167_LOCUS71696</name>
    <name evidence="3" type="ORF">GIL414_LOCUS82421</name>
</gene>
<dbReference type="GO" id="GO:0042421">
    <property type="term" value="P:norepinephrine biosynthetic process"/>
    <property type="evidence" value="ECO:0007669"/>
    <property type="project" value="TreeGrafter"/>
</dbReference>
<dbReference type="PROSITE" id="PS50836">
    <property type="entry name" value="DOMON"/>
    <property type="match status" value="1"/>
</dbReference>
<dbReference type="Proteomes" id="UP000681720">
    <property type="component" value="Unassembled WGS sequence"/>
</dbReference>
<dbReference type="InterPro" id="IPR045266">
    <property type="entry name" value="DOH_DOMON"/>
</dbReference>
<organism evidence="2 4">
    <name type="scientific">Rotaria magnacalcarata</name>
    <dbReference type="NCBI Taxonomy" id="392030"/>
    <lineage>
        <taxon>Eukaryota</taxon>
        <taxon>Metazoa</taxon>
        <taxon>Spiralia</taxon>
        <taxon>Gnathifera</taxon>
        <taxon>Rotifera</taxon>
        <taxon>Eurotatoria</taxon>
        <taxon>Bdelloidea</taxon>
        <taxon>Philodinida</taxon>
        <taxon>Philodinidae</taxon>
        <taxon>Rotaria</taxon>
    </lineage>
</organism>
<dbReference type="AlphaFoldDB" id="A0A8S3G3D1"/>
<sequence>VNDIEQAITFELHVNTIGWIALGISPAGGMKGADIAVGWVDSSGTVHMQDRFAFDKIKPTIDNTTQDWFGLQGQEQNGWTAIQFKRYFDTCDPMDVPIKSGTNILIFAYGIVDLDLYESAVDITYHDDRRGTRILPLRS</sequence>
<evidence type="ECO:0000259" key="1">
    <source>
        <dbReference type="PROSITE" id="PS50836"/>
    </source>
</evidence>
<reference evidence="2" key="1">
    <citation type="submission" date="2021-02" db="EMBL/GenBank/DDBJ databases">
        <authorList>
            <person name="Nowell W R."/>
        </authorList>
    </citation>
    <scope>NUCLEOTIDE SEQUENCE</scope>
</reference>
<dbReference type="Gene3D" id="2.60.40.1210">
    <property type="entry name" value="Cellobiose dehydrogenase, cytochrome domain"/>
    <property type="match status" value="1"/>
</dbReference>
<accession>A0A8S3G3D1</accession>
<dbReference type="GO" id="GO:0042420">
    <property type="term" value="P:dopamine catabolic process"/>
    <property type="evidence" value="ECO:0007669"/>
    <property type="project" value="TreeGrafter"/>
</dbReference>
<dbReference type="PANTHER" id="PTHR10157">
    <property type="entry name" value="DOPAMINE BETA HYDROXYLASE RELATED"/>
    <property type="match status" value="1"/>
</dbReference>
<dbReference type="SMART" id="SM00664">
    <property type="entry name" value="DoH"/>
    <property type="match status" value="1"/>
</dbReference>
<dbReference type="EMBL" id="CAJOBH010256118">
    <property type="protein sequence ID" value="CAF5148224.1"/>
    <property type="molecule type" value="Genomic_DNA"/>
</dbReference>
<dbReference type="GO" id="GO:0006589">
    <property type="term" value="P:octopamine biosynthetic process"/>
    <property type="evidence" value="ECO:0007669"/>
    <property type="project" value="TreeGrafter"/>
</dbReference>
<feature type="domain" description="DOMON" evidence="1">
    <location>
        <begin position="1"/>
        <end position="110"/>
    </location>
</feature>
<dbReference type="CDD" id="cd09631">
    <property type="entry name" value="DOMON_DOH"/>
    <property type="match status" value="1"/>
</dbReference>
<dbReference type="GO" id="GO:0005615">
    <property type="term" value="C:extracellular space"/>
    <property type="evidence" value="ECO:0007669"/>
    <property type="project" value="TreeGrafter"/>
</dbReference>
<feature type="non-terminal residue" evidence="2">
    <location>
        <position position="1"/>
    </location>
</feature>
<dbReference type="GO" id="GO:0004500">
    <property type="term" value="F:dopamine beta-monooxygenase activity"/>
    <property type="evidence" value="ECO:0007669"/>
    <property type="project" value="InterPro"/>
</dbReference>
<comment type="caution">
    <text evidence="2">The sequence shown here is derived from an EMBL/GenBank/DDBJ whole genome shotgun (WGS) entry which is preliminary data.</text>
</comment>
<evidence type="ECO:0000313" key="4">
    <source>
        <dbReference type="Proteomes" id="UP000681967"/>
    </source>
</evidence>
<dbReference type="Proteomes" id="UP000681967">
    <property type="component" value="Unassembled WGS sequence"/>
</dbReference>
<dbReference type="GO" id="GO:0030667">
    <property type="term" value="C:secretory granule membrane"/>
    <property type="evidence" value="ECO:0007669"/>
    <property type="project" value="TreeGrafter"/>
</dbReference>
<feature type="non-terminal residue" evidence="2">
    <location>
        <position position="139"/>
    </location>
</feature>